<accession>A0A173Z327</accession>
<dbReference type="CDD" id="cd01127">
    <property type="entry name" value="TrwB_TraG_TraD_VirD4"/>
    <property type="match status" value="1"/>
</dbReference>
<name>A0A173Z327_9FIRM</name>
<dbReference type="Pfam" id="PF02534">
    <property type="entry name" value="T4SS-DNA_transf"/>
    <property type="match status" value="1"/>
</dbReference>
<dbReference type="EMBL" id="CYZA01000004">
    <property type="protein sequence ID" value="CUN70099.1"/>
    <property type="molecule type" value="Genomic_DNA"/>
</dbReference>
<dbReference type="AlphaFoldDB" id="A0A173Z327"/>
<evidence type="ECO:0000313" key="1">
    <source>
        <dbReference type="EMBL" id="CUN70099.1"/>
    </source>
</evidence>
<dbReference type="GO" id="GO:0016020">
    <property type="term" value="C:membrane"/>
    <property type="evidence" value="ECO:0007669"/>
    <property type="project" value="InterPro"/>
</dbReference>
<dbReference type="STRING" id="657314.CK5_04230"/>
<organism evidence="1 2">
    <name type="scientific">Blautia obeum</name>
    <dbReference type="NCBI Taxonomy" id="40520"/>
    <lineage>
        <taxon>Bacteria</taxon>
        <taxon>Bacillati</taxon>
        <taxon>Bacillota</taxon>
        <taxon>Clostridia</taxon>
        <taxon>Lachnospirales</taxon>
        <taxon>Lachnospiraceae</taxon>
        <taxon>Blautia</taxon>
    </lineage>
</organism>
<proteinExistence type="predicted"/>
<dbReference type="InterPro" id="IPR003688">
    <property type="entry name" value="TraG/VirD4"/>
</dbReference>
<sequence length="218" mass="24564">MSRLQKLLGVGKGYLERLPPVDVHKLLRLILLNLPYIMIFYVGNKLAWLYQYCAGNSMIERLIVLVLNFQLAFSRILPSMHKNELLVGLTGAVGVKLMVYLKGKNAKKFRQGVEYGSARWGTAKDIAPFIDPIFENNILLTMTERLTMNGRPKNPKFARNKNVIVIGGSGSGKTRFYVKPNLMQMGKYISYVVTDPKGSARRSSLKRTGTSQLNHCLL</sequence>
<dbReference type="Proteomes" id="UP000095447">
    <property type="component" value="Unassembled WGS sequence"/>
</dbReference>
<gene>
    <name evidence="1" type="ORF">ERS852395_01086</name>
</gene>
<evidence type="ECO:0000313" key="2">
    <source>
        <dbReference type="Proteomes" id="UP000095447"/>
    </source>
</evidence>
<protein>
    <submittedName>
        <fullName evidence="1">Type IV secretory pathway, VirD4 components</fullName>
    </submittedName>
</protein>
<reference evidence="1 2" key="1">
    <citation type="submission" date="2015-09" db="EMBL/GenBank/DDBJ databases">
        <authorList>
            <consortium name="Pathogen Informatics"/>
        </authorList>
    </citation>
    <scope>NUCLEOTIDE SEQUENCE [LARGE SCALE GENOMIC DNA]</scope>
    <source>
        <strain evidence="1 2">2789STDY5608838</strain>
    </source>
</reference>